<evidence type="ECO:0000259" key="3">
    <source>
        <dbReference type="Pfam" id="PF17837"/>
    </source>
</evidence>
<keyword evidence="1 4" id="KW-0808">Transferase</keyword>
<organism evidence="4 5">
    <name type="scientific">Streptomyces iconiensis</name>
    <dbReference type="NCBI Taxonomy" id="1384038"/>
    <lineage>
        <taxon>Bacteria</taxon>
        <taxon>Bacillati</taxon>
        <taxon>Actinomycetota</taxon>
        <taxon>Actinomycetes</taxon>
        <taxon>Kitasatosporales</taxon>
        <taxon>Streptomycetaceae</taxon>
        <taxon>Streptomyces</taxon>
    </lineage>
</organism>
<feature type="domain" description="4'-phosphopantetheinyl transferase" evidence="2">
    <location>
        <begin position="102"/>
        <end position="179"/>
    </location>
</feature>
<name>A0ABT7A834_9ACTN</name>
<protein>
    <submittedName>
        <fullName evidence="4">4'-phosphopantetheinyl transferase superfamily protein</fullName>
    </submittedName>
</protein>
<gene>
    <name evidence="4" type="ORF">NMN56_037050</name>
</gene>
<evidence type="ECO:0000259" key="2">
    <source>
        <dbReference type="Pfam" id="PF01648"/>
    </source>
</evidence>
<feature type="domain" description="4'-phosphopantetheinyl transferase N-terminal" evidence="3">
    <location>
        <begin position="27"/>
        <end position="94"/>
    </location>
</feature>
<dbReference type="GO" id="GO:0016740">
    <property type="term" value="F:transferase activity"/>
    <property type="evidence" value="ECO:0007669"/>
    <property type="project" value="UniProtKB-KW"/>
</dbReference>
<evidence type="ECO:0000256" key="1">
    <source>
        <dbReference type="ARBA" id="ARBA00022679"/>
    </source>
</evidence>
<dbReference type="InterPro" id="IPR008278">
    <property type="entry name" value="4-PPantetheinyl_Trfase_dom"/>
</dbReference>
<dbReference type="InterPro" id="IPR037143">
    <property type="entry name" value="4-PPantetheinyl_Trfase_dom_sf"/>
</dbReference>
<evidence type="ECO:0000313" key="4">
    <source>
        <dbReference type="EMBL" id="MDJ1137466.1"/>
    </source>
</evidence>
<reference evidence="4 5" key="1">
    <citation type="submission" date="2023-05" db="EMBL/GenBank/DDBJ databases">
        <title>Streptantibioticus silvisoli sp. nov., acidotolerant actinomycetes 1 from pine litter.</title>
        <authorList>
            <person name="Swiecimska M."/>
            <person name="Golinska P."/>
            <person name="Sangal V."/>
            <person name="Wachnowicz B."/>
            <person name="Goodfellow M."/>
        </authorList>
    </citation>
    <scope>NUCLEOTIDE SEQUENCE [LARGE SCALE GENOMIC DNA]</scope>
    <source>
        <strain evidence="4 5">DSM 42109</strain>
    </source>
</reference>
<proteinExistence type="predicted"/>
<keyword evidence="5" id="KW-1185">Reference proteome</keyword>
<dbReference type="Pfam" id="PF17837">
    <property type="entry name" value="4PPT_N"/>
    <property type="match status" value="1"/>
</dbReference>
<dbReference type="SUPFAM" id="SSF56214">
    <property type="entry name" value="4'-phosphopantetheinyl transferase"/>
    <property type="match status" value="1"/>
</dbReference>
<comment type="caution">
    <text evidence="4">The sequence shown here is derived from an EMBL/GenBank/DDBJ whole genome shotgun (WGS) entry which is preliminary data.</text>
</comment>
<dbReference type="RefSeq" id="WP_274047231.1">
    <property type="nucleotide sequence ID" value="NZ_JANCPR020000058.1"/>
</dbReference>
<dbReference type="Proteomes" id="UP001214441">
    <property type="component" value="Unassembled WGS sequence"/>
</dbReference>
<dbReference type="InterPro" id="IPR003542">
    <property type="entry name" value="Enbac_synth_compD-like"/>
</dbReference>
<dbReference type="PANTHER" id="PTHR38096:SF1">
    <property type="entry name" value="ENTEROBACTIN SYNTHASE COMPONENT D"/>
    <property type="match status" value="1"/>
</dbReference>
<dbReference type="InterPro" id="IPR041354">
    <property type="entry name" value="4PPT_N"/>
</dbReference>
<dbReference type="PRINTS" id="PR01399">
    <property type="entry name" value="ENTSNTHTASED"/>
</dbReference>
<accession>A0ABT7A834</accession>
<dbReference type="EMBL" id="JANCPR020000058">
    <property type="protein sequence ID" value="MDJ1137466.1"/>
    <property type="molecule type" value="Genomic_DNA"/>
</dbReference>
<dbReference type="Pfam" id="PF01648">
    <property type="entry name" value="ACPS"/>
    <property type="match status" value="1"/>
</dbReference>
<evidence type="ECO:0000313" key="5">
    <source>
        <dbReference type="Proteomes" id="UP001214441"/>
    </source>
</evidence>
<dbReference type="PANTHER" id="PTHR38096">
    <property type="entry name" value="ENTEROBACTIN SYNTHASE COMPONENT D"/>
    <property type="match status" value="1"/>
</dbReference>
<sequence>MMRKLLPGWVTVAEVHGDPPEARLLPEEEPTVALAGTSRRREYTTVRHCARTALRELGVPYEPLVPGERGAPRWPEGVVGSMTHCPGYRAAATAHGRDLAALGIDAEPAKPLWTGMLPVISLPTEQRRLLALGAAYPDVPWDRLLFSAKEAVYKAWFPLTRRFLDFSMADITFDAEHREFEAGLLTPGPRVGGVEVRSFSGRWAADDDLLITAAFVPQFDRAISRTSPDRELTPNFP</sequence>